<comment type="subcellular location">
    <subcellularLocation>
        <location evidence="10">Cell membrane</location>
        <topology evidence="10">Multi-pass membrane protein</topology>
    </subcellularLocation>
    <subcellularLocation>
        <location evidence="1">Membrane</location>
        <topology evidence="1">Multi-pass membrane protein</topology>
    </subcellularLocation>
</comment>
<keyword evidence="6 10" id="KW-1133">Transmembrane helix</keyword>
<feature type="transmembrane region" description="Helical" evidence="10">
    <location>
        <begin position="77"/>
        <end position="94"/>
    </location>
</feature>
<gene>
    <name evidence="14" type="ORF">EV186_1021400</name>
</gene>
<dbReference type="GO" id="GO:0015418">
    <property type="term" value="F:ABC-type quaternary ammonium compound transporting activity"/>
    <property type="evidence" value="ECO:0007669"/>
    <property type="project" value="UniProtKB-EC"/>
</dbReference>
<dbReference type="CDD" id="cd06261">
    <property type="entry name" value="TM_PBP2"/>
    <property type="match status" value="2"/>
</dbReference>
<dbReference type="GO" id="GO:0031460">
    <property type="term" value="P:glycine betaine transport"/>
    <property type="evidence" value="ECO:0007669"/>
    <property type="project" value="TreeGrafter"/>
</dbReference>
<keyword evidence="4" id="KW-0547">Nucleotide-binding</keyword>
<feature type="transmembrane region" description="Helical" evidence="10">
    <location>
        <begin position="186"/>
        <end position="210"/>
    </location>
</feature>
<evidence type="ECO:0000259" key="11">
    <source>
        <dbReference type="PROSITE" id="PS50893"/>
    </source>
</evidence>
<dbReference type="SMART" id="SM00382">
    <property type="entry name" value="AAA"/>
    <property type="match status" value="1"/>
</dbReference>
<evidence type="ECO:0000256" key="1">
    <source>
        <dbReference type="ARBA" id="ARBA00004141"/>
    </source>
</evidence>
<feature type="transmembrane region" description="Helical" evidence="10">
    <location>
        <begin position="49"/>
        <end position="71"/>
    </location>
</feature>
<dbReference type="Proteomes" id="UP000295444">
    <property type="component" value="Unassembled WGS sequence"/>
</dbReference>
<dbReference type="PROSITE" id="PS50928">
    <property type="entry name" value="ABC_TM1"/>
    <property type="match status" value="2"/>
</dbReference>
<dbReference type="InterPro" id="IPR000644">
    <property type="entry name" value="CBS_dom"/>
</dbReference>
<feature type="transmembrane region" description="Helical" evidence="10">
    <location>
        <begin position="130"/>
        <end position="156"/>
    </location>
</feature>
<evidence type="ECO:0000256" key="9">
    <source>
        <dbReference type="PROSITE-ProRule" id="PRU00703"/>
    </source>
</evidence>
<evidence type="ECO:0000313" key="14">
    <source>
        <dbReference type="EMBL" id="TDQ01531.1"/>
    </source>
</evidence>
<dbReference type="EMBL" id="SNXZ01000002">
    <property type="protein sequence ID" value="TDQ01531.1"/>
    <property type="molecule type" value="Genomic_DNA"/>
</dbReference>
<dbReference type="InterPro" id="IPR035906">
    <property type="entry name" value="MetI-like_sf"/>
</dbReference>
<evidence type="ECO:0000259" key="12">
    <source>
        <dbReference type="PROSITE" id="PS50928"/>
    </source>
</evidence>
<evidence type="ECO:0000256" key="4">
    <source>
        <dbReference type="ARBA" id="ARBA00022741"/>
    </source>
</evidence>
<dbReference type="Gene3D" id="1.10.3720.10">
    <property type="entry name" value="MetI-like"/>
    <property type="match status" value="2"/>
</dbReference>
<dbReference type="GO" id="GO:0005524">
    <property type="term" value="F:ATP binding"/>
    <property type="evidence" value="ECO:0007669"/>
    <property type="project" value="UniProtKB-KW"/>
</dbReference>
<dbReference type="GO" id="GO:0016887">
    <property type="term" value="F:ATP hydrolysis activity"/>
    <property type="evidence" value="ECO:0007669"/>
    <property type="project" value="InterPro"/>
</dbReference>
<keyword evidence="9" id="KW-0129">CBS domain</keyword>
<keyword evidence="5 14" id="KW-0067">ATP-binding</keyword>
<dbReference type="InterPro" id="IPR046342">
    <property type="entry name" value="CBS_dom_sf"/>
</dbReference>
<dbReference type="InterPro" id="IPR003593">
    <property type="entry name" value="AAA+_ATPase"/>
</dbReference>
<proteinExistence type="inferred from homology"/>
<feature type="transmembrane region" description="Helical" evidence="10">
    <location>
        <begin position="756"/>
        <end position="778"/>
    </location>
</feature>
<evidence type="ECO:0000259" key="13">
    <source>
        <dbReference type="PROSITE" id="PS51371"/>
    </source>
</evidence>
<evidence type="ECO:0000313" key="15">
    <source>
        <dbReference type="Proteomes" id="UP000295444"/>
    </source>
</evidence>
<comment type="similarity">
    <text evidence="10">Belongs to the binding-protein-dependent transport system permease family.</text>
</comment>
<keyword evidence="2 10" id="KW-0813">Transport</keyword>
<feature type="domain" description="ABC transmembrane type-1" evidence="12">
    <location>
        <begin position="620"/>
        <end position="801"/>
    </location>
</feature>
<dbReference type="AlphaFoldDB" id="A0A4V3CZY7"/>
<sequence>MWDYLRQNWIDVVNDAIRHVDLTLATMVIATLIGVAIGILTYRRPIPAALATTTTSVFLTIPSLALLGIFIGPFGLGLTNVLVALVLYALLPITRNTIVGLRGVDPAVIDAGRGMGLGRAKLLWRVRLPLAWPVILSGIRVSTQITIGIAAIGAYVKGPGLGNQIFNGLGRFGAANSLNQVLTGTLGIIVLALLFDLAFVVVPKVLGWLLRLVRRGVRAKPSAHEVTSTPGEVIALAGVGKRYPGQAEPAVDNITLTVPAGEVVVFVGPSGCGKTTTMRMINRLIEPDSGRISVGGTDVLHTDPDELRRGIGYVIQQIGLFPHLRVADNIAVVPRLLGWPRERIAARVGELLELVGLSPAYGDRYPSELSGGEQQRVGVARAMAADPPVLLMDEPFGATDPITRARLQDEFLRLQKSLGKTVVFVTHDFDEAIKLGDRIAVLRPHSVIAQYDTPAAILADPADDYVASFIGSGGQVKRLSLVALRDTELTTVPDTPEFPELPADASVRDALDLMLASGTDVVVVTEGDTALGALTHDGVLTAVGNHTDHVVTIPVESEEDAPVAPAPTPARRLRNRWRGLLIRPIVLAAVLVVLWLVVRTHPADSIEARYLNATEIGQELWDHVKISVVATFFTIAIAVPLGILLTRPGTRWIRPIGLGLGNLGQAIPSIGLIVLLALWVGTGFATALIALVVYATLPVLRNTIVGLEGVDRSVVEAARGMGMSRLSVLGRIELPLAVPVILAGIRTALVLTVASAVLATFIDGGGLGGGLVAGIGVYRPVLSVSFGVIVAALALFADWLGLVAEELLRPKGM</sequence>
<dbReference type="InterPro" id="IPR017871">
    <property type="entry name" value="ABC_transporter-like_CS"/>
</dbReference>
<feature type="transmembrane region" description="Helical" evidence="10">
    <location>
        <begin position="20"/>
        <end position="42"/>
    </location>
</feature>
<feature type="transmembrane region" description="Helical" evidence="10">
    <location>
        <begin position="666"/>
        <end position="697"/>
    </location>
</feature>
<feature type="transmembrane region" description="Helical" evidence="10">
    <location>
        <begin position="784"/>
        <end position="804"/>
    </location>
</feature>
<dbReference type="InterPro" id="IPR051204">
    <property type="entry name" value="ABC_transp_perm/SBD"/>
</dbReference>
<evidence type="ECO:0000256" key="3">
    <source>
        <dbReference type="ARBA" id="ARBA00022692"/>
    </source>
</evidence>
<feature type="transmembrane region" description="Helical" evidence="10">
    <location>
        <begin position="626"/>
        <end position="645"/>
    </location>
</feature>
<dbReference type="PANTHER" id="PTHR30177">
    <property type="entry name" value="GLYCINE BETAINE/L-PROLINE TRANSPORT SYSTEM PERMEASE PROTEIN PROW"/>
    <property type="match status" value="1"/>
</dbReference>
<accession>A0A4V3CZY7</accession>
<keyword evidence="3 10" id="KW-0812">Transmembrane</keyword>
<dbReference type="PROSITE" id="PS50893">
    <property type="entry name" value="ABC_TRANSPORTER_2"/>
    <property type="match status" value="1"/>
</dbReference>
<dbReference type="PROSITE" id="PS51371">
    <property type="entry name" value="CBS"/>
    <property type="match status" value="1"/>
</dbReference>
<evidence type="ECO:0000256" key="8">
    <source>
        <dbReference type="ARBA" id="ARBA00066388"/>
    </source>
</evidence>
<protein>
    <recommendedName>
        <fullName evidence="8">ABC-type quaternary amine transporter</fullName>
        <ecNumber evidence="8">7.6.2.9</ecNumber>
    </recommendedName>
</protein>
<reference evidence="14 15" key="1">
    <citation type="submission" date="2019-03" db="EMBL/GenBank/DDBJ databases">
        <title>Genomic Encyclopedia of Type Strains, Phase IV (KMG-IV): sequencing the most valuable type-strain genomes for metagenomic binning, comparative biology and taxonomic classification.</title>
        <authorList>
            <person name="Goeker M."/>
        </authorList>
    </citation>
    <scope>NUCLEOTIDE SEQUENCE [LARGE SCALE GENOMIC DNA]</scope>
    <source>
        <strain evidence="14 15">DSM 45361</strain>
    </source>
</reference>
<dbReference type="InterPro" id="IPR027417">
    <property type="entry name" value="P-loop_NTPase"/>
</dbReference>
<feature type="domain" description="ABC transmembrane type-1" evidence="12">
    <location>
        <begin position="16"/>
        <end position="199"/>
    </location>
</feature>
<dbReference type="EC" id="7.6.2.9" evidence="8"/>
<dbReference type="InterPro" id="IPR000515">
    <property type="entry name" value="MetI-like"/>
</dbReference>
<dbReference type="SUPFAM" id="SSF161098">
    <property type="entry name" value="MetI-like"/>
    <property type="match status" value="2"/>
</dbReference>
<evidence type="ECO:0000256" key="10">
    <source>
        <dbReference type="RuleBase" id="RU363032"/>
    </source>
</evidence>
<dbReference type="FunFam" id="3.40.50.300:FF:000425">
    <property type="entry name" value="Probable ABC transporter, ATP-binding subunit"/>
    <property type="match status" value="1"/>
</dbReference>
<dbReference type="PANTHER" id="PTHR30177:SF4">
    <property type="entry name" value="OSMOPROTECTANT IMPORT PERMEASE PROTEIN OSMW"/>
    <property type="match status" value="1"/>
</dbReference>
<organism evidence="14 15">
    <name type="scientific">Labedaea rhizosphaerae</name>
    <dbReference type="NCBI Taxonomy" id="598644"/>
    <lineage>
        <taxon>Bacteria</taxon>
        <taxon>Bacillati</taxon>
        <taxon>Actinomycetota</taxon>
        <taxon>Actinomycetes</taxon>
        <taxon>Pseudonocardiales</taxon>
        <taxon>Pseudonocardiaceae</taxon>
        <taxon>Labedaea</taxon>
    </lineage>
</organism>
<dbReference type="PROSITE" id="PS00211">
    <property type="entry name" value="ABC_TRANSPORTER_1"/>
    <property type="match status" value="1"/>
</dbReference>
<dbReference type="Pfam" id="PF00005">
    <property type="entry name" value="ABC_tran"/>
    <property type="match status" value="1"/>
</dbReference>
<dbReference type="SUPFAM" id="SSF54631">
    <property type="entry name" value="CBS-domain pair"/>
    <property type="match status" value="1"/>
</dbReference>
<feature type="domain" description="CBS" evidence="13">
    <location>
        <begin position="494"/>
        <end position="549"/>
    </location>
</feature>
<keyword evidence="15" id="KW-1185">Reference proteome</keyword>
<evidence type="ECO:0000256" key="2">
    <source>
        <dbReference type="ARBA" id="ARBA00022448"/>
    </source>
</evidence>
<dbReference type="Pfam" id="PF00528">
    <property type="entry name" value="BPD_transp_1"/>
    <property type="match status" value="2"/>
</dbReference>
<evidence type="ECO:0000256" key="6">
    <source>
        <dbReference type="ARBA" id="ARBA00022989"/>
    </source>
</evidence>
<dbReference type="RefSeq" id="WP_424982781.1">
    <property type="nucleotide sequence ID" value="NZ_SNXZ01000002.1"/>
</dbReference>
<dbReference type="Gene3D" id="3.40.50.300">
    <property type="entry name" value="P-loop containing nucleotide triphosphate hydrolases"/>
    <property type="match status" value="1"/>
</dbReference>
<dbReference type="GO" id="GO:0005886">
    <property type="term" value="C:plasma membrane"/>
    <property type="evidence" value="ECO:0007669"/>
    <property type="project" value="UniProtKB-SubCell"/>
</dbReference>
<keyword evidence="7 10" id="KW-0472">Membrane</keyword>
<name>A0A4V3CZY7_LABRH</name>
<feature type="transmembrane region" description="Helical" evidence="10">
    <location>
        <begin position="728"/>
        <end position="749"/>
    </location>
</feature>
<dbReference type="InterPro" id="IPR003439">
    <property type="entry name" value="ABC_transporter-like_ATP-bd"/>
</dbReference>
<feature type="transmembrane region" description="Helical" evidence="10">
    <location>
        <begin position="580"/>
        <end position="598"/>
    </location>
</feature>
<feature type="domain" description="ABC transporter" evidence="11">
    <location>
        <begin position="234"/>
        <end position="470"/>
    </location>
</feature>
<evidence type="ECO:0000256" key="5">
    <source>
        <dbReference type="ARBA" id="ARBA00022840"/>
    </source>
</evidence>
<comment type="caution">
    <text evidence="14">The sequence shown here is derived from an EMBL/GenBank/DDBJ whole genome shotgun (WGS) entry which is preliminary data.</text>
</comment>
<evidence type="ECO:0000256" key="7">
    <source>
        <dbReference type="ARBA" id="ARBA00023136"/>
    </source>
</evidence>
<dbReference type="SUPFAM" id="SSF52540">
    <property type="entry name" value="P-loop containing nucleoside triphosphate hydrolases"/>
    <property type="match status" value="1"/>
</dbReference>